<dbReference type="EMBL" id="BK015188">
    <property type="protein sequence ID" value="DAD95048.1"/>
    <property type="molecule type" value="Genomic_DNA"/>
</dbReference>
<name>A0A8S5NLD6_9CAUD</name>
<proteinExistence type="predicted"/>
<accession>A0A8S5NLD6</accession>
<reference evidence="1" key="1">
    <citation type="journal article" date="2021" name="Proc. Natl. Acad. Sci. U.S.A.">
        <title>A Catalog of Tens of Thousands of Viruses from Human Metagenomes Reveals Hidden Associations with Chronic Diseases.</title>
        <authorList>
            <person name="Tisza M.J."/>
            <person name="Buck C.B."/>
        </authorList>
    </citation>
    <scope>NUCLEOTIDE SEQUENCE</scope>
    <source>
        <strain evidence="1">CtGfF74</strain>
    </source>
</reference>
<protein>
    <submittedName>
        <fullName evidence="1">Uncharacterized protein</fullName>
    </submittedName>
</protein>
<sequence length="81" mass="9583">MTDQQVVRYLTLVDRKLQILLDSGVNYKPEYAEEMEAINKEIAELRPLVEQERGEYNSRGIMVSPSEIMRQIIREEVNKER</sequence>
<organism evidence="1">
    <name type="scientific">Siphoviridae sp. ctGfF74</name>
    <dbReference type="NCBI Taxonomy" id="2826223"/>
    <lineage>
        <taxon>Viruses</taxon>
        <taxon>Duplodnaviria</taxon>
        <taxon>Heunggongvirae</taxon>
        <taxon>Uroviricota</taxon>
        <taxon>Caudoviricetes</taxon>
    </lineage>
</organism>
<evidence type="ECO:0000313" key="1">
    <source>
        <dbReference type="EMBL" id="DAD95048.1"/>
    </source>
</evidence>